<organism evidence="2">
    <name type="scientific">Leptosphaeria maculans</name>
    <name type="common">Blackleg fungus</name>
    <name type="synonym">Phoma lingam</name>
    <dbReference type="NCBI Taxonomy" id="5022"/>
    <lineage>
        <taxon>Eukaryota</taxon>
        <taxon>Fungi</taxon>
        <taxon>Dikarya</taxon>
        <taxon>Ascomycota</taxon>
        <taxon>Pezizomycotina</taxon>
        <taxon>Dothideomycetes</taxon>
        <taxon>Pleosporomycetidae</taxon>
        <taxon>Pleosporales</taxon>
        <taxon>Pleosporineae</taxon>
        <taxon>Leptosphaeriaceae</taxon>
        <taxon>Plenodomus</taxon>
        <taxon>Plenodomus lingam/Leptosphaeria maculans species complex</taxon>
    </lineage>
</organism>
<reference evidence="2" key="1">
    <citation type="journal article" date="2010" name="PLoS Pathog.">
        <title>Evolution of linked avirulence effectors in Leptosphaeria maculans is affected by genomic environment and exposure to resistance genes in host plants.</title>
        <authorList>
            <person name="Van de Wouw A.P."/>
            <person name="Cozijnsen A.J."/>
            <person name="Hane J.K."/>
            <person name="Brunner P.C."/>
            <person name="McDonald B.A."/>
            <person name="Oliver R.P."/>
            <person name="Howlett B.J."/>
        </authorList>
    </citation>
    <scope>NUCLEOTIDE SEQUENCE</scope>
    <source>
        <strain evidence="2">V23.1.3</strain>
    </source>
</reference>
<feature type="signal peptide" evidence="1">
    <location>
        <begin position="1"/>
        <end position="18"/>
    </location>
</feature>
<evidence type="ECO:0000256" key="1">
    <source>
        <dbReference type="SAM" id="SignalP"/>
    </source>
</evidence>
<dbReference type="EMBL" id="GU332629">
    <property type="protein sequence ID" value="ADU04161.1"/>
    <property type="molecule type" value="Genomic_DNA"/>
</dbReference>
<keyword evidence="1" id="KW-0732">Signal</keyword>
<proteinExistence type="predicted"/>
<protein>
    <submittedName>
        <fullName evidence="2">Cys2</fullName>
    </submittedName>
</protein>
<name>E7BXG5_LEPMC</name>
<evidence type="ECO:0000313" key="2">
    <source>
        <dbReference type="EMBL" id="ADU04161.1"/>
    </source>
</evidence>
<dbReference type="AlphaFoldDB" id="E7BXG5"/>
<accession>E7BXG5</accession>
<feature type="chain" id="PRO_5003216047" evidence="1">
    <location>
        <begin position="19"/>
        <end position="247"/>
    </location>
</feature>
<sequence>MIAQPFLILLTFLHFSAASPAYKGHHSPVTSVANDQSLAHDPLATLERSDIQLEKREQEIYTPNFLAICQSAGFNFLGGISICNGPESFRVFCILPPGNSIQVAEANCERSFYCQDTDGKGNVPPLNTQFKQVRCVKEDENTKLISRSEKKFSFSASYCIQKAKTFLGRIDVLSTAGKDIVVGWRKTLDSGKTWNNVGYRSQETGQLVYEFSYQNPNNKYICFQAMIYGVYLASGVFRVSYLGSELQ</sequence>